<keyword evidence="4" id="KW-1185">Reference proteome</keyword>
<keyword evidence="2" id="KW-0472">Membrane</keyword>
<protein>
    <recommendedName>
        <fullName evidence="5">Mce-associated membrane protein</fullName>
    </recommendedName>
</protein>
<proteinExistence type="predicted"/>
<dbReference type="PANTHER" id="PTHR37042">
    <property type="entry name" value="OUTER MEMBRANE PROTEIN RV1973"/>
    <property type="match status" value="1"/>
</dbReference>
<accession>H5X8G4</accession>
<dbReference type="AlphaFoldDB" id="H5X8G4"/>
<dbReference type="OrthoDB" id="4774723at2"/>
<dbReference type="PANTHER" id="PTHR37042:SF4">
    <property type="entry name" value="OUTER MEMBRANE PROTEIN RV1973"/>
    <property type="match status" value="1"/>
</dbReference>
<evidence type="ECO:0000256" key="1">
    <source>
        <dbReference type="ARBA" id="ARBA00004370"/>
    </source>
</evidence>
<dbReference type="GO" id="GO:0016020">
    <property type="term" value="C:membrane"/>
    <property type="evidence" value="ECO:0007669"/>
    <property type="project" value="UniProtKB-SubCell"/>
</dbReference>
<evidence type="ECO:0000313" key="4">
    <source>
        <dbReference type="Proteomes" id="UP000004926"/>
    </source>
</evidence>
<dbReference type="Proteomes" id="UP000004926">
    <property type="component" value="Chromosome"/>
</dbReference>
<dbReference type="EMBL" id="CM001439">
    <property type="protein sequence ID" value="EHR50260.1"/>
    <property type="molecule type" value="Genomic_DNA"/>
</dbReference>
<dbReference type="RefSeq" id="WP_009153645.1">
    <property type="nucleotide sequence ID" value="NZ_CM001439.1"/>
</dbReference>
<sequence>MRIAVISPRRWRSATLVPWTLAVVAAGLLATSGAMWWGQQQDIDPSAVAVARRQAINFFTIDYRDLDASTDRVLSLSTGKFKEDYARQRDRIANSATERELVVSAVVADKATALEYQSESRAQVLVGVDAKSRTGGGAQDKAEQLNRYRVRVLLEKVDGQWLTSEITKVGW</sequence>
<dbReference type="HOGENOM" id="CLU_072301_0_2_11"/>
<dbReference type="STRING" id="882083.SacmaDRAFT_2004"/>
<reference evidence="3 4" key="1">
    <citation type="journal article" date="2012" name="Stand. Genomic Sci.">
        <title>Genome sequence of the ocean sediment bacterium Saccharomonospora marina type strain (XMU15(T)).</title>
        <authorList>
            <person name="Klenk H.P."/>
            <person name="Lu M."/>
            <person name="Lucas S."/>
            <person name="Lapidus A."/>
            <person name="Copeland A."/>
            <person name="Pitluck S."/>
            <person name="Goodwin L.A."/>
            <person name="Han C."/>
            <person name="Tapia R."/>
            <person name="Brambilla E.M."/>
            <person name="Potter G."/>
            <person name="Land M."/>
            <person name="Ivanova N."/>
            <person name="Rohde M."/>
            <person name="Goker M."/>
            <person name="Detter J.C."/>
            <person name="Li W.J."/>
            <person name="Kyrpides N.C."/>
            <person name="Woyke T."/>
        </authorList>
    </citation>
    <scope>NUCLEOTIDE SEQUENCE [LARGE SCALE GENOMIC DNA]</scope>
    <source>
        <strain evidence="3 4">XMU15</strain>
    </source>
</reference>
<evidence type="ECO:0008006" key="5">
    <source>
        <dbReference type="Google" id="ProtNLM"/>
    </source>
</evidence>
<gene>
    <name evidence="3" type="ORF">SacmaDRAFT_2004</name>
</gene>
<evidence type="ECO:0000313" key="3">
    <source>
        <dbReference type="EMBL" id="EHR50260.1"/>
    </source>
</evidence>
<evidence type="ECO:0000256" key="2">
    <source>
        <dbReference type="ARBA" id="ARBA00023136"/>
    </source>
</evidence>
<comment type="subcellular location">
    <subcellularLocation>
        <location evidence="1">Membrane</location>
    </subcellularLocation>
</comment>
<name>H5X8G4_9PSEU</name>
<organism evidence="3 4">
    <name type="scientific">Saccharomonospora marina XMU15</name>
    <dbReference type="NCBI Taxonomy" id="882083"/>
    <lineage>
        <taxon>Bacteria</taxon>
        <taxon>Bacillati</taxon>
        <taxon>Actinomycetota</taxon>
        <taxon>Actinomycetes</taxon>
        <taxon>Pseudonocardiales</taxon>
        <taxon>Pseudonocardiaceae</taxon>
        <taxon>Saccharomonospora</taxon>
    </lineage>
</organism>